<feature type="compositionally biased region" description="Acidic residues" evidence="1">
    <location>
        <begin position="208"/>
        <end position="220"/>
    </location>
</feature>
<gene>
    <name evidence="2" type="ORF">AAF712_002926</name>
</gene>
<dbReference type="Proteomes" id="UP001437256">
    <property type="component" value="Unassembled WGS sequence"/>
</dbReference>
<reference evidence="2 3" key="1">
    <citation type="submission" date="2024-05" db="EMBL/GenBank/DDBJ databases">
        <title>A draft genome resource for the thread blight pathogen Marasmius tenuissimus strain MS-2.</title>
        <authorList>
            <person name="Yulfo-Soto G.E."/>
            <person name="Baruah I.K."/>
            <person name="Amoako-Attah I."/>
            <person name="Bukari Y."/>
            <person name="Meinhardt L.W."/>
            <person name="Bailey B.A."/>
            <person name="Cohen S.P."/>
        </authorList>
    </citation>
    <scope>NUCLEOTIDE SEQUENCE [LARGE SCALE GENOMIC DNA]</scope>
    <source>
        <strain evidence="2 3">MS-2</strain>
    </source>
</reference>
<proteinExistence type="predicted"/>
<feature type="compositionally biased region" description="Acidic residues" evidence="1">
    <location>
        <begin position="493"/>
        <end position="503"/>
    </location>
</feature>
<evidence type="ECO:0000256" key="1">
    <source>
        <dbReference type="SAM" id="MobiDB-lite"/>
    </source>
</evidence>
<feature type="region of interest" description="Disordered" evidence="1">
    <location>
        <begin position="205"/>
        <end position="225"/>
    </location>
</feature>
<feature type="compositionally biased region" description="Low complexity" evidence="1">
    <location>
        <begin position="509"/>
        <end position="519"/>
    </location>
</feature>
<organism evidence="2 3">
    <name type="scientific">Marasmius tenuissimus</name>
    <dbReference type="NCBI Taxonomy" id="585030"/>
    <lineage>
        <taxon>Eukaryota</taxon>
        <taxon>Fungi</taxon>
        <taxon>Dikarya</taxon>
        <taxon>Basidiomycota</taxon>
        <taxon>Agaricomycotina</taxon>
        <taxon>Agaricomycetes</taxon>
        <taxon>Agaricomycetidae</taxon>
        <taxon>Agaricales</taxon>
        <taxon>Marasmiineae</taxon>
        <taxon>Marasmiaceae</taxon>
        <taxon>Marasmius</taxon>
    </lineage>
</organism>
<sequence length="608" mass="70210">MKRVYEWLHGMDYRSFIFPEIEVSSDFRRLVQKPGPIFTISPTKDVVEKAFNLCKFNKNVKKPEERQRHEVFGSGPWEYILIPWEEAKKEDIPQLYQLSGSTTVPIDYDPDNFDTLPRFTLFLHPLVGLYYLMRMLLCPYRYSEGIRHGVFTLFQEYEESVPFFLDCPFAPRPPSPKRSHSEISSDEYEEPCDCSHCSRPALDADCSSAEESEEEEDQEEQPNVSQGITEWALHVIPTPEDDLGTSESGEDDREISNKVDEVLSRLEEENQRRLQLAKPILADRLTTPSNVTVDVTNWKPVKEDTEPDEIFRVYEWLHGMDYQSFDFQEIEVSSELKQLLQGPPIAFILSPTKDIVEKALSLCNFNRTVKKPEERQGHEVFGTGPWEYILIPYEHMKKEKLPQLYQISHGTTTPLNFDINDFDTLPRLTSSLHPLVAIHYLTRRMPSSFGYSETVREGVINTFFEYRMSLPFYLDCPFAPRPPSPKRSHSEISDDDSEEDEQSCDCSHCSKPALDADCSSAEESEDEDEEQQEQPNVPRNVGEWALHVIPTPGDVLGTSERGEDDEEASSKVDEVLSRLEEENQRRLQLAKPILADRCTATRKRIRRS</sequence>
<name>A0ABR3AAL6_9AGAR</name>
<keyword evidence="3" id="KW-1185">Reference proteome</keyword>
<comment type="caution">
    <text evidence="2">The sequence shown here is derived from an EMBL/GenBank/DDBJ whole genome shotgun (WGS) entry which is preliminary data.</text>
</comment>
<evidence type="ECO:0000313" key="3">
    <source>
        <dbReference type="Proteomes" id="UP001437256"/>
    </source>
</evidence>
<dbReference type="EMBL" id="JBBXMP010000009">
    <property type="protein sequence ID" value="KAL0070029.1"/>
    <property type="molecule type" value="Genomic_DNA"/>
</dbReference>
<feature type="region of interest" description="Disordered" evidence="1">
    <location>
        <begin position="482"/>
        <end position="573"/>
    </location>
</feature>
<feature type="compositionally biased region" description="Acidic residues" evidence="1">
    <location>
        <begin position="520"/>
        <end position="532"/>
    </location>
</feature>
<accession>A0ABR3AAL6</accession>
<evidence type="ECO:0000313" key="2">
    <source>
        <dbReference type="EMBL" id="KAL0070029.1"/>
    </source>
</evidence>
<protein>
    <submittedName>
        <fullName evidence="2">Uncharacterized protein</fullName>
    </submittedName>
</protein>